<dbReference type="PANTHER" id="PTHR46910:SF5">
    <property type="entry name" value="ZN(II)2CYS6 TRANSCRIPTION FACTOR (EUROFUNG)"/>
    <property type="match status" value="1"/>
</dbReference>
<dbReference type="PANTHER" id="PTHR46910">
    <property type="entry name" value="TRANSCRIPTION FACTOR PDR1"/>
    <property type="match status" value="1"/>
</dbReference>
<dbReference type="GO" id="GO:0006351">
    <property type="term" value="P:DNA-templated transcription"/>
    <property type="evidence" value="ECO:0007669"/>
    <property type="project" value="InterPro"/>
</dbReference>
<dbReference type="Proteomes" id="UP000799772">
    <property type="component" value="Unassembled WGS sequence"/>
</dbReference>
<keyword evidence="1" id="KW-0539">Nucleus</keyword>
<gene>
    <name evidence="3" type="ORF">NA57DRAFT_33876</name>
</gene>
<dbReference type="GO" id="GO:0008270">
    <property type="term" value="F:zinc ion binding"/>
    <property type="evidence" value="ECO:0007669"/>
    <property type="project" value="InterPro"/>
</dbReference>
<proteinExistence type="predicted"/>
<comment type="caution">
    <text evidence="3">The sequence shown here is derived from an EMBL/GenBank/DDBJ whole genome shotgun (WGS) entry which is preliminary data.</text>
</comment>
<sequence>DPNPAFEGESSLAAHSVQASHLLSIAVDNAPFQQTQNIKTALQSLRSIVSRQSAKPSTTQIRFNPRKDLPAFSPTALRLPPLESVMNLLKTRRRQLDAFFDMCFPFSALDEFKDLLKSVYFNTDGYPTVTAVLVYGGLYYLFLESYMIDKREGREPTEMSNVDLCRENLEICLDNLELLVSATDENVYALLLGATYAVEKSKPSLCWSLTAAAVGLAKNLGYHRADSLCNDPVLKARRTYAFWSLYIIDKSLSLRLGRASTIQDFDVSIPHPGDAVKVLIKYGHGSEEIWSEMMGLWIQFASIQGRIYEKLYSPAALLSSAENRISAAESLAREMEELRENWSTVSACERLIPVDSIEREDGLYYAKALQQSDEVTHLSTLTLIHRSASLSATPNQACINYAREALEAHQRAYHRYKEKDPEIWDGYLHWAVIHAPFAPFIVLFCHVIATANADDLQRLSAFVASIQSASQLSEAANRFWVLCQIFHQVAALYVEANARSGVDQQDPMSGLSAADPQMADVPWSEFDQYLNALGFAPPRNAAGGEIGEAEGGFDTTSGQSPSLYPSGGLENWFQGNQYMLGLLEQDLSYLDHPPG</sequence>
<evidence type="ECO:0000259" key="2">
    <source>
        <dbReference type="SMART" id="SM00906"/>
    </source>
</evidence>
<dbReference type="OrthoDB" id="103819at2759"/>
<dbReference type="SMART" id="SM00906">
    <property type="entry name" value="Fungal_trans"/>
    <property type="match status" value="1"/>
</dbReference>
<evidence type="ECO:0000313" key="4">
    <source>
        <dbReference type="Proteomes" id="UP000799772"/>
    </source>
</evidence>
<dbReference type="EMBL" id="ML978123">
    <property type="protein sequence ID" value="KAF2101315.1"/>
    <property type="molecule type" value="Genomic_DNA"/>
</dbReference>
<feature type="non-terminal residue" evidence="3">
    <location>
        <position position="1"/>
    </location>
</feature>
<dbReference type="GO" id="GO:0003700">
    <property type="term" value="F:DNA-binding transcription factor activity"/>
    <property type="evidence" value="ECO:0007669"/>
    <property type="project" value="InterPro"/>
</dbReference>
<evidence type="ECO:0000313" key="3">
    <source>
        <dbReference type="EMBL" id="KAF2101315.1"/>
    </source>
</evidence>
<dbReference type="InterPro" id="IPR007219">
    <property type="entry name" value="XnlR_reg_dom"/>
</dbReference>
<feature type="domain" description="Xylanolytic transcriptional activator regulatory" evidence="2">
    <location>
        <begin position="206"/>
        <end position="278"/>
    </location>
</feature>
<dbReference type="AlphaFoldDB" id="A0A9P4IGT5"/>
<dbReference type="CDD" id="cd12148">
    <property type="entry name" value="fungal_TF_MHR"/>
    <property type="match status" value="1"/>
</dbReference>
<name>A0A9P4IGT5_9PEZI</name>
<dbReference type="GO" id="GO:0003677">
    <property type="term" value="F:DNA binding"/>
    <property type="evidence" value="ECO:0007669"/>
    <property type="project" value="InterPro"/>
</dbReference>
<organism evidence="3 4">
    <name type="scientific">Rhizodiscina lignyota</name>
    <dbReference type="NCBI Taxonomy" id="1504668"/>
    <lineage>
        <taxon>Eukaryota</taxon>
        <taxon>Fungi</taxon>
        <taxon>Dikarya</taxon>
        <taxon>Ascomycota</taxon>
        <taxon>Pezizomycotina</taxon>
        <taxon>Dothideomycetes</taxon>
        <taxon>Pleosporomycetidae</taxon>
        <taxon>Aulographales</taxon>
        <taxon>Rhizodiscinaceae</taxon>
        <taxon>Rhizodiscina</taxon>
    </lineage>
</organism>
<reference evidence="3" key="1">
    <citation type="journal article" date="2020" name="Stud. Mycol.">
        <title>101 Dothideomycetes genomes: a test case for predicting lifestyles and emergence of pathogens.</title>
        <authorList>
            <person name="Haridas S."/>
            <person name="Albert R."/>
            <person name="Binder M."/>
            <person name="Bloem J."/>
            <person name="Labutti K."/>
            <person name="Salamov A."/>
            <person name="Andreopoulos B."/>
            <person name="Baker S."/>
            <person name="Barry K."/>
            <person name="Bills G."/>
            <person name="Bluhm B."/>
            <person name="Cannon C."/>
            <person name="Castanera R."/>
            <person name="Culley D."/>
            <person name="Daum C."/>
            <person name="Ezra D."/>
            <person name="Gonzalez J."/>
            <person name="Henrissat B."/>
            <person name="Kuo A."/>
            <person name="Liang C."/>
            <person name="Lipzen A."/>
            <person name="Lutzoni F."/>
            <person name="Magnuson J."/>
            <person name="Mondo S."/>
            <person name="Nolan M."/>
            <person name="Ohm R."/>
            <person name="Pangilinan J."/>
            <person name="Park H.-J."/>
            <person name="Ramirez L."/>
            <person name="Alfaro M."/>
            <person name="Sun H."/>
            <person name="Tritt A."/>
            <person name="Yoshinaga Y."/>
            <person name="Zwiers L.-H."/>
            <person name="Turgeon B."/>
            <person name="Goodwin S."/>
            <person name="Spatafora J."/>
            <person name="Crous P."/>
            <person name="Grigoriev I."/>
        </authorList>
    </citation>
    <scope>NUCLEOTIDE SEQUENCE</scope>
    <source>
        <strain evidence="3">CBS 133067</strain>
    </source>
</reference>
<protein>
    <recommendedName>
        <fullName evidence="2">Xylanolytic transcriptional activator regulatory domain-containing protein</fullName>
    </recommendedName>
</protein>
<evidence type="ECO:0000256" key="1">
    <source>
        <dbReference type="ARBA" id="ARBA00023242"/>
    </source>
</evidence>
<keyword evidence="4" id="KW-1185">Reference proteome</keyword>
<accession>A0A9P4IGT5</accession>
<dbReference type="InterPro" id="IPR050987">
    <property type="entry name" value="AtrR-like"/>
</dbReference>
<dbReference type="Pfam" id="PF04082">
    <property type="entry name" value="Fungal_trans"/>
    <property type="match status" value="1"/>
</dbReference>